<keyword evidence="6 8" id="KW-1133">Transmembrane helix</keyword>
<evidence type="ECO:0000313" key="11">
    <source>
        <dbReference type="Proteomes" id="UP000030700"/>
    </source>
</evidence>
<evidence type="ECO:0000313" key="10">
    <source>
        <dbReference type="EMBL" id="GAK54571.1"/>
    </source>
</evidence>
<gene>
    <name evidence="10" type="ORF">U14_05858</name>
</gene>
<dbReference type="AlphaFoldDB" id="A0A081BT40"/>
<proteinExistence type="inferred from homology"/>
<dbReference type="GO" id="GO:0005886">
    <property type="term" value="C:plasma membrane"/>
    <property type="evidence" value="ECO:0007669"/>
    <property type="project" value="UniProtKB-SubCell"/>
</dbReference>
<dbReference type="SUPFAM" id="SSF161098">
    <property type="entry name" value="MetI-like"/>
    <property type="match status" value="1"/>
</dbReference>
<keyword evidence="3 8" id="KW-0813">Transport</keyword>
<comment type="similarity">
    <text evidence="2">Belongs to the binding-protein-dependent transport system permease family. CysTW subfamily.</text>
</comment>
<reference evidence="10" key="1">
    <citation type="journal article" date="2015" name="PeerJ">
        <title>First genomic representation of candidate bacterial phylum KSB3 points to enhanced environmental sensing as a trigger of wastewater bulking.</title>
        <authorList>
            <person name="Sekiguchi Y."/>
            <person name="Ohashi A."/>
            <person name="Parks D.H."/>
            <person name="Yamauchi T."/>
            <person name="Tyson G.W."/>
            <person name="Hugenholtz P."/>
        </authorList>
    </citation>
    <scope>NUCLEOTIDE SEQUENCE [LARGE SCALE GENOMIC DNA]</scope>
</reference>
<evidence type="ECO:0000256" key="7">
    <source>
        <dbReference type="ARBA" id="ARBA00023136"/>
    </source>
</evidence>
<feature type="transmembrane region" description="Helical" evidence="8">
    <location>
        <begin position="68"/>
        <end position="95"/>
    </location>
</feature>
<feature type="transmembrane region" description="Helical" evidence="8">
    <location>
        <begin position="130"/>
        <end position="150"/>
    </location>
</feature>
<sequence>MTPPPAPPQQGGERIPLSFGEGAGVRFLNELFFMNKFERQILCFQWKIFDGLRWAKTRLVPGWVLRHIGYALLVPGVIVVGFLVLGMVNIVWYSFLTYSPEHFVLHQFTLDNYAQFFKNPLHLKVFWRTFYISVIVTIFSVGFGFPYAYTVVRAQSTAIQKLLLIGLFLPFFTGEIVRAYGWLIILGKNGLANSLLNTLGIANLRLIYNEFAVIVGLSQIMLPFAVLMLAPAITNIRQDMELAAENLGANKFKTLFYVVIPLSKPGIVSAAIVVFTLSMTEYAIPALLGGRLVNFSANVIYDAMFHVGDYPAGAALSVLLVSIVSALVFVIFKGISRKTTAN</sequence>
<feature type="transmembrane region" description="Helical" evidence="8">
    <location>
        <begin position="254"/>
        <end position="277"/>
    </location>
</feature>
<evidence type="ECO:0000256" key="3">
    <source>
        <dbReference type="ARBA" id="ARBA00022448"/>
    </source>
</evidence>
<evidence type="ECO:0000256" key="1">
    <source>
        <dbReference type="ARBA" id="ARBA00004651"/>
    </source>
</evidence>
<comment type="subcellular location">
    <subcellularLocation>
        <location evidence="1 8">Cell membrane</location>
        <topology evidence="1 8">Multi-pass membrane protein</topology>
    </subcellularLocation>
</comment>
<protein>
    <submittedName>
        <fullName evidence="10">Binding-protein-dependent transport systems inner membrane component</fullName>
    </submittedName>
</protein>
<evidence type="ECO:0000256" key="5">
    <source>
        <dbReference type="ARBA" id="ARBA00022692"/>
    </source>
</evidence>
<dbReference type="Gene3D" id="1.10.3720.10">
    <property type="entry name" value="MetI-like"/>
    <property type="match status" value="1"/>
</dbReference>
<name>A0A081BT40_9BACT</name>
<keyword evidence="4" id="KW-1003">Cell membrane</keyword>
<evidence type="ECO:0000256" key="8">
    <source>
        <dbReference type="RuleBase" id="RU363032"/>
    </source>
</evidence>
<dbReference type="InterPro" id="IPR000515">
    <property type="entry name" value="MetI-like"/>
</dbReference>
<dbReference type="Pfam" id="PF00528">
    <property type="entry name" value="BPD_transp_1"/>
    <property type="match status" value="1"/>
</dbReference>
<feature type="transmembrane region" description="Helical" evidence="8">
    <location>
        <begin position="162"/>
        <end position="186"/>
    </location>
</feature>
<evidence type="ECO:0000256" key="4">
    <source>
        <dbReference type="ARBA" id="ARBA00022475"/>
    </source>
</evidence>
<feature type="transmembrane region" description="Helical" evidence="8">
    <location>
        <begin position="206"/>
        <end position="233"/>
    </location>
</feature>
<dbReference type="InterPro" id="IPR035906">
    <property type="entry name" value="MetI-like_sf"/>
</dbReference>
<keyword evidence="11" id="KW-1185">Reference proteome</keyword>
<dbReference type="EMBL" id="DF820462">
    <property type="protein sequence ID" value="GAK54571.1"/>
    <property type="molecule type" value="Genomic_DNA"/>
</dbReference>
<keyword evidence="5 8" id="KW-0812">Transmembrane</keyword>
<dbReference type="GO" id="GO:0055085">
    <property type="term" value="P:transmembrane transport"/>
    <property type="evidence" value="ECO:0007669"/>
    <property type="project" value="InterPro"/>
</dbReference>
<dbReference type="PROSITE" id="PS50928">
    <property type="entry name" value="ABC_TM1"/>
    <property type="match status" value="1"/>
</dbReference>
<evidence type="ECO:0000259" key="9">
    <source>
        <dbReference type="PROSITE" id="PS50928"/>
    </source>
</evidence>
<keyword evidence="7 8" id="KW-0472">Membrane</keyword>
<accession>A0A081BT40</accession>
<evidence type="ECO:0000256" key="6">
    <source>
        <dbReference type="ARBA" id="ARBA00022989"/>
    </source>
</evidence>
<dbReference type="PANTHER" id="PTHR42929">
    <property type="entry name" value="INNER MEMBRANE ABC TRANSPORTER PERMEASE PROTEIN YDCU-RELATED-RELATED"/>
    <property type="match status" value="1"/>
</dbReference>
<dbReference type="STRING" id="1499966.U14_05858"/>
<dbReference type="HOGENOM" id="CLU_016047_18_2_0"/>
<dbReference type="CDD" id="cd06261">
    <property type="entry name" value="TM_PBP2"/>
    <property type="match status" value="1"/>
</dbReference>
<feature type="domain" description="ABC transmembrane type-1" evidence="9">
    <location>
        <begin position="126"/>
        <end position="331"/>
    </location>
</feature>
<organism evidence="10">
    <name type="scientific">Candidatus Moduliflexus flocculans</name>
    <dbReference type="NCBI Taxonomy" id="1499966"/>
    <lineage>
        <taxon>Bacteria</taxon>
        <taxon>Candidatus Moduliflexota</taxon>
        <taxon>Candidatus Moduliflexia</taxon>
        <taxon>Candidatus Moduliflexales</taxon>
        <taxon>Candidatus Moduliflexaceae</taxon>
    </lineage>
</organism>
<dbReference type="PANTHER" id="PTHR42929:SF1">
    <property type="entry name" value="INNER MEMBRANE ABC TRANSPORTER PERMEASE PROTEIN YDCU-RELATED"/>
    <property type="match status" value="1"/>
</dbReference>
<dbReference type="Proteomes" id="UP000030700">
    <property type="component" value="Unassembled WGS sequence"/>
</dbReference>
<feature type="transmembrane region" description="Helical" evidence="8">
    <location>
        <begin position="312"/>
        <end position="332"/>
    </location>
</feature>
<evidence type="ECO:0000256" key="2">
    <source>
        <dbReference type="ARBA" id="ARBA00007069"/>
    </source>
</evidence>